<reference evidence="2" key="2">
    <citation type="submission" date="2008-12" db="EMBL/GenBank/DDBJ databases">
        <title>Improved gene annotation of the rice (Oryza sativa) genomes.</title>
        <authorList>
            <person name="Wang J."/>
            <person name="Li R."/>
            <person name="Fan W."/>
            <person name="Huang Q."/>
            <person name="Zhang J."/>
            <person name="Zhou Y."/>
            <person name="Hu Y."/>
            <person name="Zi S."/>
            <person name="Li J."/>
            <person name="Ni P."/>
            <person name="Zheng H."/>
            <person name="Zhang Y."/>
            <person name="Zhao M."/>
            <person name="Hao Q."/>
            <person name="McDermott J."/>
            <person name="Samudrala R."/>
            <person name="Kristiansen K."/>
            <person name="Wong G.K.-S."/>
        </authorList>
    </citation>
    <scope>NUCLEOTIDE SEQUENCE</scope>
</reference>
<dbReference type="PANTHER" id="PTHR35163">
    <property type="entry name" value="OS02G0467300 PROTEIN"/>
    <property type="match status" value="1"/>
</dbReference>
<dbReference type="EMBL" id="CM000139">
    <property type="protein sequence ID" value="EEE56959.1"/>
    <property type="molecule type" value="Genomic_DNA"/>
</dbReference>
<feature type="compositionally biased region" description="Low complexity" evidence="1">
    <location>
        <begin position="176"/>
        <end position="201"/>
    </location>
</feature>
<dbReference type="Proteomes" id="UP000007752">
    <property type="component" value="Chromosome 2"/>
</dbReference>
<feature type="region of interest" description="Disordered" evidence="1">
    <location>
        <begin position="157"/>
        <end position="293"/>
    </location>
</feature>
<evidence type="ECO:0008006" key="3">
    <source>
        <dbReference type="Google" id="ProtNLM"/>
    </source>
</evidence>
<protein>
    <recommendedName>
        <fullName evidence="3">Zinc finger GRF-type domain-containing protein</fullName>
    </recommendedName>
</protein>
<name>B9EZW8_ORYSJ</name>
<reference evidence="2" key="1">
    <citation type="journal article" date="2005" name="PLoS Biol.">
        <title>The genomes of Oryza sativa: a history of duplications.</title>
        <authorList>
            <person name="Yu J."/>
            <person name="Wang J."/>
            <person name="Lin W."/>
            <person name="Li S."/>
            <person name="Li H."/>
            <person name="Zhou J."/>
            <person name="Ni P."/>
            <person name="Dong W."/>
            <person name="Hu S."/>
            <person name="Zeng C."/>
            <person name="Zhang J."/>
            <person name="Zhang Y."/>
            <person name="Li R."/>
            <person name="Xu Z."/>
            <person name="Li S."/>
            <person name="Li X."/>
            <person name="Zheng H."/>
            <person name="Cong L."/>
            <person name="Lin L."/>
            <person name="Yin J."/>
            <person name="Geng J."/>
            <person name="Li G."/>
            <person name="Shi J."/>
            <person name="Liu J."/>
            <person name="Lv H."/>
            <person name="Li J."/>
            <person name="Wang J."/>
            <person name="Deng Y."/>
            <person name="Ran L."/>
            <person name="Shi X."/>
            <person name="Wang X."/>
            <person name="Wu Q."/>
            <person name="Li C."/>
            <person name="Ren X."/>
            <person name="Wang J."/>
            <person name="Wang X."/>
            <person name="Li D."/>
            <person name="Liu D."/>
            <person name="Zhang X."/>
            <person name="Ji Z."/>
            <person name="Zhao W."/>
            <person name="Sun Y."/>
            <person name="Zhang Z."/>
            <person name="Bao J."/>
            <person name="Han Y."/>
            <person name="Dong L."/>
            <person name="Ji J."/>
            <person name="Chen P."/>
            <person name="Wu S."/>
            <person name="Liu J."/>
            <person name="Xiao Y."/>
            <person name="Bu D."/>
            <person name="Tan J."/>
            <person name="Yang L."/>
            <person name="Ye C."/>
            <person name="Zhang J."/>
            <person name="Xu J."/>
            <person name="Zhou Y."/>
            <person name="Yu Y."/>
            <person name="Zhang B."/>
            <person name="Zhuang S."/>
            <person name="Wei H."/>
            <person name="Liu B."/>
            <person name="Lei M."/>
            <person name="Yu H."/>
            <person name="Li Y."/>
            <person name="Xu H."/>
            <person name="Wei S."/>
            <person name="He X."/>
            <person name="Fang L."/>
            <person name="Zhang Z."/>
            <person name="Zhang Y."/>
            <person name="Huang X."/>
            <person name="Su Z."/>
            <person name="Tong W."/>
            <person name="Li J."/>
            <person name="Tong Z."/>
            <person name="Li S."/>
            <person name="Ye J."/>
            <person name="Wang L."/>
            <person name="Fang L."/>
            <person name="Lei T."/>
            <person name="Chen C."/>
            <person name="Chen H."/>
            <person name="Xu Z."/>
            <person name="Li H."/>
            <person name="Huang H."/>
            <person name="Zhang F."/>
            <person name="Xu H."/>
            <person name="Li N."/>
            <person name="Zhao C."/>
            <person name="Li S."/>
            <person name="Dong L."/>
            <person name="Huang Y."/>
            <person name="Li L."/>
            <person name="Xi Y."/>
            <person name="Qi Q."/>
            <person name="Li W."/>
            <person name="Zhang B."/>
            <person name="Hu W."/>
            <person name="Zhang Y."/>
            <person name="Tian X."/>
            <person name="Jiao Y."/>
            <person name="Liang X."/>
            <person name="Jin J."/>
            <person name="Gao L."/>
            <person name="Zheng W."/>
            <person name="Hao B."/>
            <person name="Liu S."/>
            <person name="Wang W."/>
            <person name="Yuan L."/>
            <person name="Cao M."/>
            <person name="McDermott J."/>
            <person name="Samudrala R."/>
            <person name="Wang J."/>
            <person name="Wong G.K."/>
            <person name="Yang H."/>
        </authorList>
    </citation>
    <scope>NUCLEOTIDE SEQUENCE [LARGE SCALE GENOMIC DNA]</scope>
</reference>
<evidence type="ECO:0000313" key="2">
    <source>
        <dbReference type="EMBL" id="EEE56959.1"/>
    </source>
</evidence>
<dbReference type="AlphaFoldDB" id="B9EZW8"/>
<feature type="compositionally biased region" description="Acidic residues" evidence="1">
    <location>
        <begin position="231"/>
        <end position="247"/>
    </location>
</feature>
<feature type="compositionally biased region" description="Acidic residues" evidence="1">
    <location>
        <begin position="255"/>
        <end position="268"/>
    </location>
</feature>
<dbReference type="PANTHER" id="PTHR35163:SF12">
    <property type="entry name" value="OS05G0134500 PROTEIN"/>
    <property type="match status" value="1"/>
</dbReference>
<organism evidence="2">
    <name type="scientific">Oryza sativa subsp. japonica</name>
    <name type="common">Rice</name>
    <dbReference type="NCBI Taxonomy" id="39947"/>
    <lineage>
        <taxon>Eukaryota</taxon>
        <taxon>Viridiplantae</taxon>
        <taxon>Streptophyta</taxon>
        <taxon>Embryophyta</taxon>
        <taxon>Tracheophyta</taxon>
        <taxon>Spermatophyta</taxon>
        <taxon>Magnoliopsida</taxon>
        <taxon>Liliopsida</taxon>
        <taxon>Poales</taxon>
        <taxon>Poaceae</taxon>
        <taxon>BOP clade</taxon>
        <taxon>Oryzoideae</taxon>
        <taxon>Oryzeae</taxon>
        <taxon>Oryzinae</taxon>
        <taxon>Oryza</taxon>
        <taxon>Oryza sativa</taxon>
    </lineage>
</organism>
<proteinExistence type="predicted"/>
<feature type="compositionally biased region" description="Low complexity" evidence="1">
    <location>
        <begin position="217"/>
        <end position="230"/>
    </location>
</feature>
<evidence type="ECO:0000256" key="1">
    <source>
        <dbReference type="SAM" id="MobiDB-lite"/>
    </source>
</evidence>
<feature type="compositionally biased region" description="Low complexity" evidence="1">
    <location>
        <begin position="269"/>
        <end position="279"/>
    </location>
</feature>
<sequence>MKDKFHRSGLCLEVPMYIDDGEYFGDETGTQLKCRHGLRPKRRTAWEWKDTGRRFLGCPLEEEDQCDALFWVDEEWQPRIQKAFEMLWLALDHASTRNPTKAQYQWSNFVDRTIVEEDKMKLEFQMASQISAIEAKHKKRVSRIKKETEDLKAWLMGFPPSTTFIPSDRPCEEPADPAADTSDPAVDADPSDPAVDPSDPAVDPDDDSPADDHADGPDPAVDPSDPAVDADPSDPADPADDADDSDPSDPAVDADPSDPADDADDSDPADCAADSDVASTPPTARPRLRSRLW</sequence>
<accession>B9EZW8</accession>
<gene>
    <name evidence="2" type="ORF">OsJ_06670</name>
</gene>